<organism evidence="1 2">
    <name type="scientific">Paxillus involutus ATCC 200175</name>
    <dbReference type="NCBI Taxonomy" id="664439"/>
    <lineage>
        <taxon>Eukaryota</taxon>
        <taxon>Fungi</taxon>
        <taxon>Dikarya</taxon>
        <taxon>Basidiomycota</taxon>
        <taxon>Agaricomycotina</taxon>
        <taxon>Agaricomycetes</taxon>
        <taxon>Agaricomycetidae</taxon>
        <taxon>Boletales</taxon>
        <taxon>Paxilineae</taxon>
        <taxon>Paxillaceae</taxon>
        <taxon>Paxillus</taxon>
    </lineage>
</organism>
<sequence length="59" mass="6552">MDVDDNAAATPTLRDDVDDDGFFNYAHIQSINDEPQKRCEGPRARPVMLTAFFGAPHTT</sequence>
<name>A0A0C9TTA0_PAXIN</name>
<proteinExistence type="predicted"/>
<reference evidence="1 2" key="1">
    <citation type="submission" date="2014-06" db="EMBL/GenBank/DDBJ databases">
        <authorList>
            <consortium name="DOE Joint Genome Institute"/>
            <person name="Kuo A."/>
            <person name="Kohler A."/>
            <person name="Nagy L.G."/>
            <person name="Floudas D."/>
            <person name="Copeland A."/>
            <person name="Barry K.W."/>
            <person name="Cichocki N."/>
            <person name="Veneault-Fourrey C."/>
            <person name="LaButti K."/>
            <person name="Lindquist E.A."/>
            <person name="Lipzen A."/>
            <person name="Lundell T."/>
            <person name="Morin E."/>
            <person name="Murat C."/>
            <person name="Sun H."/>
            <person name="Tunlid A."/>
            <person name="Henrissat B."/>
            <person name="Grigoriev I.V."/>
            <person name="Hibbett D.S."/>
            <person name="Martin F."/>
            <person name="Nordberg H.P."/>
            <person name="Cantor M.N."/>
            <person name="Hua S.X."/>
        </authorList>
    </citation>
    <scope>NUCLEOTIDE SEQUENCE [LARGE SCALE GENOMIC DNA]</scope>
    <source>
        <strain evidence="1 2">ATCC 200175</strain>
    </source>
</reference>
<dbReference type="Proteomes" id="UP000053647">
    <property type="component" value="Unassembled WGS sequence"/>
</dbReference>
<protein>
    <submittedName>
        <fullName evidence="1">Uncharacterized protein</fullName>
    </submittedName>
</protein>
<evidence type="ECO:0000313" key="2">
    <source>
        <dbReference type="Proteomes" id="UP000053647"/>
    </source>
</evidence>
<dbReference type="HOGENOM" id="CLU_2967335_0_0_1"/>
<dbReference type="EMBL" id="KN819352">
    <property type="protein sequence ID" value="KIJ13493.1"/>
    <property type="molecule type" value="Genomic_DNA"/>
</dbReference>
<dbReference type="AlphaFoldDB" id="A0A0C9TTA0"/>
<gene>
    <name evidence="1" type="ORF">PAXINDRAFT_170543</name>
</gene>
<evidence type="ECO:0000313" key="1">
    <source>
        <dbReference type="EMBL" id="KIJ13493.1"/>
    </source>
</evidence>
<reference evidence="2" key="2">
    <citation type="submission" date="2015-01" db="EMBL/GenBank/DDBJ databases">
        <title>Evolutionary Origins and Diversification of the Mycorrhizal Mutualists.</title>
        <authorList>
            <consortium name="DOE Joint Genome Institute"/>
            <consortium name="Mycorrhizal Genomics Consortium"/>
            <person name="Kohler A."/>
            <person name="Kuo A."/>
            <person name="Nagy L.G."/>
            <person name="Floudas D."/>
            <person name="Copeland A."/>
            <person name="Barry K.W."/>
            <person name="Cichocki N."/>
            <person name="Veneault-Fourrey C."/>
            <person name="LaButti K."/>
            <person name="Lindquist E.A."/>
            <person name="Lipzen A."/>
            <person name="Lundell T."/>
            <person name="Morin E."/>
            <person name="Murat C."/>
            <person name="Riley R."/>
            <person name="Ohm R."/>
            <person name="Sun H."/>
            <person name="Tunlid A."/>
            <person name="Henrissat B."/>
            <person name="Grigoriev I.V."/>
            <person name="Hibbett D.S."/>
            <person name="Martin F."/>
        </authorList>
    </citation>
    <scope>NUCLEOTIDE SEQUENCE [LARGE SCALE GENOMIC DNA]</scope>
    <source>
        <strain evidence="2">ATCC 200175</strain>
    </source>
</reference>
<keyword evidence="2" id="KW-1185">Reference proteome</keyword>
<feature type="non-terminal residue" evidence="1">
    <location>
        <position position="59"/>
    </location>
</feature>
<accession>A0A0C9TTA0</accession>